<accession>A0ABM7L1V5</accession>
<gene>
    <name evidence="1" type="ORF">NHP190020_16900</name>
</gene>
<reference evidence="1 2" key="1">
    <citation type="submission" date="2020-04" db="EMBL/GenBank/DDBJ databases">
        <title>Genomic analysis of gastric non-Helicobacter pylori Helicobacters isolated in Japan.</title>
        <authorList>
            <person name="Suzuki M."/>
            <person name="Rimbara E."/>
        </authorList>
    </citation>
    <scope>NUCLEOTIDE SEQUENCE [LARGE SCALE GENOMIC DNA]</scope>
    <source>
        <strain evidence="1 2">NHP19-0020</strain>
    </source>
</reference>
<evidence type="ECO:0000313" key="1">
    <source>
        <dbReference type="EMBL" id="BCD46651.1"/>
    </source>
</evidence>
<proteinExistence type="predicted"/>
<dbReference type="EMBL" id="AP023036">
    <property type="protein sequence ID" value="BCD46651.1"/>
    <property type="molecule type" value="Genomic_DNA"/>
</dbReference>
<dbReference type="RefSeq" id="WP_176486207.1">
    <property type="nucleotide sequence ID" value="NZ_AP023036.1"/>
</dbReference>
<keyword evidence="2" id="KW-1185">Reference proteome</keyword>
<sequence>MQAAYNPYNPRHAEIKEVEKYVRQEMADFDITKRHFTFEEKYRLISFIDQCRREIAPALVLHVLYETRGAEVRLARICKWLSKLGEWRRYFKEHKTNYDPNRTYHVSQKRLDYYKRKTKVNKELLREAILAIGSSAPRKGYKAMYDYYLELERSDKPDFSMAFPRVYTIIREMIEGDIELSGFF</sequence>
<dbReference type="Proteomes" id="UP000509742">
    <property type="component" value="Chromosome"/>
</dbReference>
<name>A0ABM7L1V5_9HELI</name>
<organism evidence="1 2">
    <name type="scientific">Helicobacter suis</name>
    <dbReference type="NCBI Taxonomy" id="104628"/>
    <lineage>
        <taxon>Bacteria</taxon>
        <taxon>Pseudomonadati</taxon>
        <taxon>Campylobacterota</taxon>
        <taxon>Epsilonproteobacteria</taxon>
        <taxon>Campylobacterales</taxon>
        <taxon>Helicobacteraceae</taxon>
        <taxon>Helicobacter</taxon>
    </lineage>
</organism>
<protein>
    <submittedName>
        <fullName evidence="1">Uncharacterized protein</fullName>
    </submittedName>
</protein>
<evidence type="ECO:0000313" key="2">
    <source>
        <dbReference type="Proteomes" id="UP000509742"/>
    </source>
</evidence>